<evidence type="ECO:0000313" key="3">
    <source>
        <dbReference type="WBParaSite" id="maker-unitig_26437-snap-gene-0.1-mRNA-1"/>
    </source>
</evidence>
<feature type="region of interest" description="Disordered" evidence="1">
    <location>
        <begin position="180"/>
        <end position="202"/>
    </location>
</feature>
<evidence type="ECO:0000256" key="1">
    <source>
        <dbReference type="SAM" id="MobiDB-lite"/>
    </source>
</evidence>
<sequence>MIYHNRRMPMNSMSRRLSPRAWPGSMFHSCTDDPRKVERASKVMELLISRFASEDLFGSELMSTSPAPPPSPPSTASHCTPTELPCPDSWAANGVSLVFTGGGFEQQAGQDEETISGGAVQRNVMRDGLENYRGAAFLSDITAFQRRQNRRCLLSLQQQQPSQLAAHCRRLRLDLHLPMQREGQHQQQSKRHHSGGGPSRLPPVVLLHQRTPSGRFNSVKRRQLAAAGQANPLVHVLLGWRRRRSRRFRVRRNRQLRRWWPRVGLDGFCGGGFREAAAAQFLQPTVS</sequence>
<reference evidence="3" key="1">
    <citation type="submission" date="2016-11" db="UniProtKB">
        <authorList>
            <consortium name="WormBaseParasite"/>
        </authorList>
    </citation>
    <scope>IDENTIFICATION</scope>
</reference>
<accession>A0A1I8FB88</accession>
<organism evidence="2 3">
    <name type="scientific">Macrostomum lignano</name>
    <dbReference type="NCBI Taxonomy" id="282301"/>
    <lineage>
        <taxon>Eukaryota</taxon>
        <taxon>Metazoa</taxon>
        <taxon>Spiralia</taxon>
        <taxon>Lophotrochozoa</taxon>
        <taxon>Platyhelminthes</taxon>
        <taxon>Rhabditophora</taxon>
        <taxon>Macrostomorpha</taxon>
        <taxon>Macrostomida</taxon>
        <taxon>Macrostomidae</taxon>
        <taxon>Macrostomum</taxon>
    </lineage>
</organism>
<protein>
    <submittedName>
        <fullName evidence="3">Uncharacterized protein</fullName>
    </submittedName>
</protein>
<dbReference type="Proteomes" id="UP000095280">
    <property type="component" value="Unplaced"/>
</dbReference>
<keyword evidence="2" id="KW-1185">Reference proteome</keyword>
<feature type="region of interest" description="Disordered" evidence="1">
    <location>
        <begin position="60"/>
        <end position="80"/>
    </location>
</feature>
<dbReference type="AlphaFoldDB" id="A0A1I8FB88"/>
<proteinExistence type="predicted"/>
<dbReference type="WBParaSite" id="maker-unitig_26437-snap-gene-0.1-mRNA-1">
    <property type="protein sequence ID" value="maker-unitig_26437-snap-gene-0.1-mRNA-1"/>
    <property type="gene ID" value="maker-unitig_26437-snap-gene-0.1"/>
</dbReference>
<name>A0A1I8FB88_9PLAT</name>
<evidence type="ECO:0000313" key="2">
    <source>
        <dbReference type="Proteomes" id="UP000095280"/>
    </source>
</evidence>